<evidence type="ECO:0000256" key="3">
    <source>
        <dbReference type="ARBA" id="ARBA00023004"/>
    </source>
</evidence>
<accession>A0A437PRC2</accession>
<gene>
    <name evidence="6" type="ORF">EOJ36_07235</name>
</gene>
<keyword evidence="1" id="KW-0001">2Fe-2S</keyword>
<evidence type="ECO:0000256" key="2">
    <source>
        <dbReference type="ARBA" id="ARBA00022723"/>
    </source>
</evidence>
<dbReference type="OrthoDB" id="165343at2"/>
<name>A0A437PRC2_9BACT</name>
<comment type="caution">
    <text evidence="6">The sequence shown here is derived from an EMBL/GenBank/DDBJ whole genome shotgun (WGS) entry which is preliminary data.</text>
</comment>
<proteinExistence type="predicted"/>
<dbReference type="SUPFAM" id="SSF50022">
    <property type="entry name" value="ISP domain"/>
    <property type="match status" value="1"/>
</dbReference>
<dbReference type="InterPro" id="IPR036922">
    <property type="entry name" value="Rieske_2Fe-2S_sf"/>
</dbReference>
<dbReference type="AlphaFoldDB" id="A0A437PRC2"/>
<organism evidence="6 7">
    <name type="scientific">Sandaracinomonas limnophila</name>
    <dbReference type="NCBI Taxonomy" id="1862386"/>
    <lineage>
        <taxon>Bacteria</taxon>
        <taxon>Pseudomonadati</taxon>
        <taxon>Bacteroidota</taxon>
        <taxon>Cytophagia</taxon>
        <taxon>Cytophagales</taxon>
        <taxon>Flectobacillaceae</taxon>
        <taxon>Sandaracinomonas</taxon>
    </lineage>
</organism>
<dbReference type="PROSITE" id="PS51296">
    <property type="entry name" value="RIESKE"/>
    <property type="match status" value="1"/>
</dbReference>
<keyword evidence="4" id="KW-0411">Iron-sulfur</keyword>
<protein>
    <submittedName>
        <fullName evidence="6">Rieske (2Fe-2S) protein</fullName>
    </submittedName>
</protein>
<dbReference type="GO" id="GO:0046872">
    <property type="term" value="F:metal ion binding"/>
    <property type="evidence" value="ECO:0007669"/>
    <property type="project" value="UniProtKB-KW"/>
</dbReference>
<dbReference type="Gene3D" id="2.102.10.10">
    <property type="entry name" value="Rieske [2Fe-2S] iron-sulphur domain"/>
    <property type="match status" value="1"/>
</dbReference>
<dbReference type="Pfam" id="PF00355">
    <property type="entry name" value="Rieske"/>
    <property type="match status" value="1"/>
</dbReference>
<dbReference type="GO" id="GO:0051537">
    <property type="term" value="F:2 iron, 2 sulfur cluster binding"/>
    <property type="evidence" value="ECO:0007669"/>
    <property type="project" value="UniProtKB-KW"/>
</dbReference>
<reference evidence="6 7" key="1">
    <citation type="submission" date="2019-01" db="EMBL/GenBank/DDBJ databases">
        <authorList>
            <person name="Chen W.-M."/>
        </authorList>
    </citation>
    <scope>NUCLEOTIDE SEQUENCE [LARGE SCALE GENOMIC DNA]</scope>
    <source>
        <strain evidence="6 7">FSY-15</strain>
    </source>
</reference>
<evidence type="ECO:0000313" key="7">
    <source>
        <dbReference type="Proteomes" id="UP000282832"/>
    </source>
</evidence>
<evidence type="ECO:0000256" key="1">
    <source>
        <dbReference type="ARBA" id="ARBA00022714"/>
    </source>
</evidence>
<dbReference type="EMBL" id="SACY01000003">
    <property type="protein sequence ID" value="RVU24797.1"/>
    <property type="molecule type" value="Genomic_DNA"/>
</dbReference>
<dbReference type="InterPro" id="IPR017941">
    <property type="entry name" value="Rieske_2Fe-2S"/>
</dbReference>
<dbReference type="RefSeq" id="WP_127803848.1">
    <property type="nucleotide sequence ID" value="NZ_SACY01000003.1"/>
</dbReference>
<evidence type="ECO:0000313" key="6">
    <source>
        <dbReference type="EMBL" id="RVU24797.1"/>
    </source>
</evidence>
<dbReference type="Proteomes" id="UP000282832">
    <property type="component" value="Unassembled WGS sequence"/>
</dbReference>
<feature type="domain" description="Rieske" evidence="5">
    <location>
        <begin position="69"/>
        <end position="139"/>
    </location>
</feature>
<keyword evidence="3" id="KW-0408">Iron</keyword>
<keyword evidence="2" id="KW-0479">Metal-binding</keyword>
<evidence type="ECO:0000259" key="5">
    <source>
        <dbReference type="PROSITE" id="PS51296"/>
    </source>
</evidence>
<keyword evidence="7" id="KW-1185">Reference proteome</keyword>
<sequence length="140" mass="14643">MDNKINRNEFLKNLGFRGASLVALYCTSKGLSSCSSDNTVVPASVDLTVDLSTTTALANTGGYTIVSNVVIANTGNGNYVAASITCPHENKNAIKYQGSSFYCPEHGATFSTNGTCTNGITGKALKIYTVTKSGNTLKIT</sequence>
<evidence type="ECO:0000256" key="4">
    <source>
        <dbReference type="ARBA" id="ARBA00023014"/>
    </source>
</evidence>